<dbReference type="InterPro" id="IPR032443">
    <property type="entry name" value="RAWUL"/>
</dbReference>
<feature type="compositionally biased region" description="Basic and acidic residues" evidence="7">
    <location>
        <begin position="497"/>
        <end position="506"/>
    </location>
</feature>
<dbReference type="Pfam" id="PF16207">
    <property type="entry name" value="RAWUL"/>
    <property type="match status" value="1"/>
</dbReference>
<dbReference type="Proteomes" id="UP001516400">
    <property type="component" value="Unassembled WGS sequence"/>
</dbReference>
<dbReference type="GO" id="GO:0005634">
    <property type="term" value="C:nucleus"/>
    <property type="evidence" value="ECO:0007669"/>
    <property type="project" value="UniProtKB-SubCell"/>
</dbReference>
<evidence type="ECO:0000256" key="5">
    <source>
        <dbReference type="ARBA" id="ARBA00023242"/>
    </source>
</evidence>
<protein>
    <recommendedName>
        <fullName evidence="8">RING-type domain-containing protein</fullName>
    </recommendedName>
</protein>
<feature type="compositionally biased region" description="Basic and acidic residues" evidence="7">
    <location>
        <begin position="964"/>
        <end position="983"/>
    </location>
</feature>
<sequence length="1116" mass="123873">MYRAKKPLISNLNEHLVCNICKGYFIDATTIIECLHTFCRSCIVKYLETTKYCPVCDVQVHKTKPLLSLRPDKIIQDLVYKLVPRLFNNELASYYSILTPEEELCVTLNYYGSISKPRYLRCPSAVSIMHLQKLIRAKFGLSDSHYIDILHNQDCLNPFYTLMDVIYIYKLSKMEPLDLTYRIYEYMAKKMKLEHKESKTVNQTDMPSELSHSNNNNWKEVQLRISENGEMSITGIQDGITSENFTPELIEVLDTKPKPPTTTYSANPVKKKEIPDLKFMEKPIKTSKNITILSNETLIPFNIENRLSEPVIPKVGNKDICSIVTAVSVPCIKAATTTVFSTINSMKCSVGTPENSGKTDETPNLDGRAQEGSAKDETKPANDRQGVKRKWEQLNNDSSKKPNNIVAKKNDVKTTDVKMSPVRTTNDVKANHVRCDEKPENQGEGKLNSTNEIAESKTAESVVKNENHDVRVPSGGGNEAKSVAPLQSVAGSNNNSRKTEEIDVKTSKNSCNPSSAPPKPSTKYQGPTQPCYMPKTTYNPIINVPKPLQSTSSTSKSEVKTSSKSVMNVKNEVKVNSVPNTCSVATNSSNSPVTNSKVNISLKPKSSTPMGYKTLRDPPKSWNSQISKANLSKPPDPKYSDLKNVRPAKFFKMRNNMLRFLGNPASGVKPMYSVHVSPEKEKPPEKIVENREIKKHSIVKIDPKTLKPISEKAPETSSLSSQVSATADLKINTSSVSIFNPLKLQSNSPKSDRKSPKSPQSPKPKTTSSPSPPVPKRDKPNLNFTPPNPFVPNLSSQTVNPNQFLCNTGPPGFPSYDPRVMAAAYHNLFYGPSMGFPPAPLPYHLGGLDINQRGKGFDISKIVGMQQQQQHQRAASKSPVPPQGPSSKLEAPSVPPQIPYQPRPSPMSLKPQNSSIINKRPLKDPSKNEKSLQNTVEKLTLSRAKEIHKATEILNKTNSSSCRVSEEKKEAPVENKEKPKTPETTRIPQLVDNKPKENRKNTSPEETKNKEKLAETEKNSLVSPAGEWKETNDTNTSKSETISENGKCQSQIAEKRVEKKNERKGAEKCEGAKKDGDPALERTCVDDKNSIDNNNAAKIEAGSVQLERVAGRTDLI</sequence>
<feature type="region of interest" description="Disordered" evidence="7">
    <location>
        <begin position="864"/>
        <end position="933"/>
    </location>
</feature>
<keyword evidence="4" id="KW-0862">Zinc</keyword>
<feature type="compositionally biased region" description="Pro residues" evidence="7">
    <location>
        <begin position="893"/>
        <end position="905"/>
    </location>
</feature>
<dbReference type="GO" id="GO:0008270">
    <property type="term" value="F:zinc ion binding"/>
    <property type="evidence" value="ECO:0007669"/>
    <property type="project" value="UniProtKB-KW"/>
</dbReference>
<evidence type="ECO:0000259" key="8">
    <source>
        <dbReference type="PROSITE" id="PS50089"/>
    </source>
</evidence>
<evidence type="ECO:0000313" key="10">
    <source>
        <dbReference type="Proteomes" id="UP001516400"/>
    </source>
</evidence>
<dbReference type="SMART" id="SM00184">
    <property type="entry name" value="RING"/>
    <property type="match status" value="1"/>
</dbReference>
<evidence type="ECO:0000256" key="1">
    <source>
        <dbReference type="ARBA" id="ARBA00004123"/>
    </source>
</evidence>
<dbReference type="FunFam" id="3.30.40.10:FF:000122">
    <property type="entry name" value="polycomb group RING finger protein 1"/>
    <property type="match status" value="1"/>
</dbReference>
<proteinExistence type="predicted"/>
<reference evidence="9 10" key="1">
    <citation type="journal article" date="2021" name="BMC Biol.">
        <title>Horizontally acquired antibacterial genes associated with adaptive radiation of ladybird beetles.</title>
        <authorList>
            <person name="Li H.S."/>
            <person name="Tang X.F."/>
            <person name="Huang Y.H."/>
            <person name="Xu Z.Y."/>
            <person name="Chen M.L."/>
            <person name="Du X.Y."/>
            <person name="Qiu B.Y."/>
            <person name="Chen P.T."/>
            <person name="Zhang W."/>
            <person name="Slipinski A."/>
            <person name="Escalona H.E."/>
            <person name="Waterhouse R.M."/>
            <person name="Zwick A."/>
            <person name="Pang H."/>
        </authorList>
    </citation>
    <scope>NUCLEOTIDE SEQUENCE [LARGE SCALE GENOMIC DNA]</scope>
    <source>
        <strain evidence="9">SYSU2018</strain>
    </source>
</reference>
<feature type="compositionally biased region" description="Low complexity" evidence="7">
    <location>
        <begin position="550"/>
        <end position="564"/>
    </location>
</feature>
<feature type="compositionally biased region" description="Polar residues" evidence="7">
    <location>
        <begin position="347"/>
        <end position="356"/>
    </location>
</feature>
<evidence type="ECO:0000313" key="9">
    <source>
        <dbReference type="EMBL" id="KAL3271104.1"/>
    </source>
</evidence>
<feature type="compositionally biased region" description="Basic and acidic residues" evidence="7">
    <location>
        <begin position="1053"/>
        <end position="1081"/>
    </location>
</feature>
<keyword evidence="2" id="KW-0479">Metal-binding</keyword>
<dbReference type="InterPro" id="IPR017907">
    <property type="entry name" value="Znf_RING_CS"/>
</dbReference>
<dbReference type="PANTHER" id="PTHR10825">
    <property type="entry name" value="RING FINGER DOMAIN-CONTAINING, POLYCOMB GROUP COMPONENT"/>
    <property type="match status" value="1"/>
</dbReference>
<dbReference type="InterPro" id="IPR001841">
    <property type="entry name" value="Znf_RING"/>
</dbReference>
<keyword evidence="10" id="KW-1185">Reference proteome</keyword>
<evidence type="ECO:0000256" key="7">
    <source>
        <dbReference type="SAM" id="MobiDB-lite"/>
    </source>
</evidence>
<feature type="compositionally biased region" description="Polar residues" evidence="7">
    <location>
        <begin position="580"/>
        <end position="609"/>
    </location>
</feature>
<dbReference type="Pfam" id="PF13923">
    <property type="entry name" value="zf-C3HC4_2"/>
    <property type="match status" value="1"/>
</dbReference>
<feature type="compositionally biased region" description="Basic and acidic residues" evidence="7">
    <location>
        <begin position="454"/>
        <end position="471"/>
    </location>
</feature>
<feature type="compositionally biased region" description="Basic and acidic residues" evidence="7">
    <location>
        <begin position="429"/>
        <end position="443"/>
    </location>
</feature>
<feature type="region of interest" description="Disordered" evidence="7">
    <location>
        <begin position="740"/>
        <end position="796"/>
    </location>
</feature>
<comment type="subcellular location">
    <subcellularLocation>
        <location evidence="1">Nucleus</location>
    </subcellularLocation>
</comment>
<dbReference type="Gene3D" id="3.10.20.90">
    <property type="entry name" value="Phosphatidylinositol 3-kinase Catalytic Subunit, Chain A, domain 1"/>
    <property type="match status" value="1"/>
</dbReference>
<dbReference type="PANTHER" id="PTHR10825:SF72">
    <property type="entry name" value="UBIQUITIN-LIKE DOMAIN-CONTAINING PROTEIN"/>
    <property type="match status" value="1"/>
</dbReference>
<keyword evidence="5" id="KW-0539">Nucleus</keyword>
<feature type="compositionally biased region" description="Polar residues" evidence="7">
    <location>
        <begin position="715"/>
        <end position="724"/>
    </location>
</feature>
<feature type="compositionally biased region" description="Low complexity" evidence="7">
    <location>
        <begin position="757"/>
        <end position="769"/>
    </location>
</feature>
<feature type="compositionally biased region" description="Basic and acidic residues" evidence="7">
    <location>
        <begin position="373"/>
        <end position="392"/>
    </location>
</feature>
<accession>A0ABD2MXI1</accession>
<feature type="domain" description="RING-type" evidence="8">
    <location>
        <begin position="18"/>
        <end position="57"/>
    </location>
</feature>
<evidence type="ECO:0000256" key="4">
    <source>
        <dbReference type="ARBA" id="ARBA00022833"/>
    </source>
</evidence>
<dbReference type="SUPFAM" id="SSF57850">
    <property type="entry name" value="RING/U-box"/>
    <property type="match status" value="1"/>
</dbReference>
<feature type="region of interest" description="Disordered" evidence="7">
    <location>
        <begin position="951"/>
        <end position="1081"/>
    </location>
</feature>
<evidence type="ECO:0000256" key="6">
    <source>
        <dbReference type="PROSITE-ProRule" id="PRU00175"/>
    </source>
</evidence>
<dbReference type="EMBL" id="JABFTP020000042">
    <property type="protein sequence ID" value="KAL3271104.1"/>
    <property type="molecule type" value="Genomic_DNA"/>
</dbReference>
<dbReference type="Gene3D" id="3.30.40.10">
    <property type="entry name" value="Zinc/RING finger domain, C3HC4 (zinc finger)"/>
    <property type="match status" value="1"/>
</dbReference>
<evidence type="ECO:0000256" key="3">
    <source>
        <dbReference type="ARBA" id="ARBA00022771"/>
    </source>
</evidence>
<organism evidence="9 10">
    <name type="scientific">Cryptolaemus montrouzieri</name>
    <dbReference type="NCBI Taxonomy" id="559131"/>
    <lineage>
        <taxon>Eukaryota</taxon>
        <taxon>Metazoa</taxon>
        <taxon>Ecdysozoa</taxon>
        <taxon>Arthropoda</taxon>
        <taxon>Hexapoda</taxon>
        <taxon>Insecta</taxon>
        <taxon>Pterygota</taxon>
        <taxon>Neoptera</taxon>
        <taxon>Endopterygota</taxon>
        <taxon>Coleoptera</taxon>
        <taxon>Polyphaga</taxon>
        <taxon>Cucujiformia</taxon>
        <taxon>Coccinelloidea</taxon>
        <taxon>Coccinellidae</taxon>
        <taxon>Scymninae</taxon>
        <taxon>Scymnini</taxon>
        <taxon>Cryptolaemus</taxon>
    </lineage>
</organism>
<feature type="compositionally biased region" description="Basic and acidic residues" evidence="7">
    <location>
        <begin position="993"/>
        <end position="1018"/>
    </location>
</feature>
<gene>
    <name evidence="9" type="ORF">HHI36_021600</name>
</gene>
<feature type="region of interest" description="Disordered" evidence="7">
    <location>
        <begin position="705"/>
        <end position="724"/>
    </location>
</feature>
<feature type="compositionally biased region" description="Basic and acidic residues" evidence="7">
    <location>
        <begin position="705"/>
        <end position="714"/>
    </location>
</feature>
<dbReference type="AlphaFoldDB" id="A0ABD2MXI1"/>
<dbReference type="InterPro" id="IPR013083">
    <property type="entry name" value="Znf_RING/FYVE/PHD"/>
</dbReference>
<dbReference type="PROSITE" id="PS50089">
    <property type="entry name" value="ZF_RING_2"/>
    <property type="match status" value="1"/>
</dbReference>
<comment type="caution">
    <text evidence="9">The sequence shown here is derived from an EMBL/GenBank/DDBJ whole genome shotgun (WGS) entry which is preliminary data.</text>
</comment>
<feature type="compositionally biased region" description="Basic and acidic residues" evidence="7">
    <location>
        <begin position="921"/>
        <end position="930"/>
    </location>
</feature>
<feature type="compositionally biased region" description="Polar residues" evidence="7">
    <location>
        <begin position="621"/>
        <end position="630"/>
    </location>
</feature>
<feature type="region of interest" description="Disordered" evidence="7">
    <location>
        <begin position="347"/>
        <end position="564"/>
    </location>
</feature>
<feature type="compositionally biased region" description="Polar residues" evidence="7">
    <location>
        <begin position="954"/>
        <end position="963"/>
    </location>
</feature>
<dbReference type="PROSITE" id="PS00518">
    <property type="entry name" value="ZF_RING_1"/>
    <property type="match status" value="1"/>
</dbReference>
<feature type="region of interest" description="Disordered" evidence="7">
    <location>
        <begin position="580"/>
        <end position="641"/>
    </location>
</feature>
<feature type="compositionally biased region" description="Polar residues" evidence="7">
    <location>
        <begin position="1033"/>
        <end position="1052"/>
    </location>
</feature>
<name>A0ABD2MXI1_9CUCU</name>
<keyword evidence="3 6" id="KW-0863">Zinc-finger</keyword>
<evidence type="ECO:0000256" key="2">
    <source>
        <dbReference type="ARBA" id="ARBA00022723"/>
    </source>
</evidence>